<dbReference type="EMBL" id="RYZI01000013">
    <property type="protein sequence ID" value="RWA14155.1"/>
    <property type="molecule type" value="Genomic_DNA"/>
</dbReference>
<feature type="region of interest" description="Disordered" evidence="1">
    <location>
        <begin position="48"/>
        <end position="85"/>
    </location>
</feature>
<keyword evidence="3" id="KW-1185">Reference proteome</keyword>
<gene>
    <name evidence="2" type="ORF">EKO27_g968</name>
</gene>
<evidence type="ECO:0008006" key="4">
    <source>
        <dbReference type="Google" id="ProtNLM"/>
    </source>
</evidence>
<evidence type="ECO:0000256" key="1">
    <source>
        <dbReference type="SAM" id="MobiDB-lite"/>
    </source>
</evidence>
<proteinExistence type="predicted"/>
<sequence>MNLDVVSRDYNSSIEEIISLEPPPRQNGSDNTLNGAIHLDSWSFPAFNLSAEPEGTDKASLPSSPSAPPDSDEKEGFSGSEQPLLSQAPVSPLSLNIVEPVLGIAASIGEGQPQPAPTPGKTQNPGTKKCLSACECLEDLASSLFACDLWENATLMDRIRVSELNIATYLSLFGDSMNSWNNVRNCQLSCAVRREAALLLILSLNGVAKVQLDLITRLSCRESYNPNLLAEPYAAVYGLRPASSPSTVEEFQFQQTSSSTPYPAEEGSIGLGTFLSDDMPDQFSMLKELIRSQIGHSQTVIQMFRGEWLEAGLNDCCAKLDVISSTLASQACLLRSQLAK</sequence>
<dbReference type="AlphaFoldDB" id="A0A439DIB8"/>
<accession>A0A439DIB8</accession>
<organism evidence="2 3">
    <name type="scientific">Xylaria grammica</name>
    <dbReference type="NCBI Taxonomy" id="363999"/>
    <lineage>
        <taxon>Eukaryota</taxon>
        <taxon>Fungi</taxon>
        <taxon>Dikarya</taxon>
        <taxon>Ascomycota</taxon>
        <taxon>Pezizomycotina</taxon>
        <taxon>Sordariomycetes</taxon>
        <taxon>Xylariomycetidae</taxon>
        <taxon>Xylariales</taxon>
        <taxon>Xylariaceae</taxon>
        <taxon>Xylaria</taxon>
    </lineage>
</organism>
<evidence type="ECO:0000313" key="3">
    <source>
        <dbReference type="Proteomes" id="UP000286045"/>
    </source>
</evidence>
<name>A0A439DIB8_9PEZI</name>
<reference evidence="2 3" key="1">
    <citation type="submission" date="2018-12" db="EMBL/GenBank/DDBJ databases">
        <title>Draft genome sequence of Xylaria grammica IHI A82.</title>
        <authorList>
            <person name="Buettner E."/>
            <person name="Kellner H."/>
        </authorList>
    </citation>
    <scope>NUCLEOTIDE SEQUENCE [LARGE SCALE GENOMIC DNA]</scope>
    <source>
        <strain evidence="2 3">IHI A82</strain>
    </source>
</reference>
<feature type="region of interest" description="Disordered" evidence="1">
    <location>
        <begin position="17"/>
        <end position="36"/>
    </location>
</feature>
<protein>
    <recommendedName>
        <fullName evidence="4">Aflatoxin regulatory protein domain-containing protein</fullName>
    </recommendedName>
</protein>
<evidence type="ECO:0000313" key="2">
    <source>
        <dbReference type="EMBL" id="RWA14155.1"/>
    </source>
</evidence>
<dbReference type="Proteomes" id="UP000286045">
    <property type="component" value="Unassembled WGS sequence"/>
</dbReference>
<comment type="caution">
    <text evidence="2">The sequence shown here is derived from an EMBL/GenBank/DDBJ whole genome shotgun (WGS) entry which is preliminary data.</text>
</comment>